<organism evidence="1 2">
    <name type="scientific">Paralvinella palmiformis</name>
    <dbReference type="NCBI Taxonomy" id="53620"/>
    <lineage>
        <taxon>Eukaryota</taxon>
        <taxon>Metazoa</taxon>
        <taxon>Spiralia</taxon>
        <taxon>Lophotrochozoa</taxon>
        <taxon>Annelida</taxon>
        <taxon>Polychaeta</taxon>
        <taxon>Sedentaria</taxon>
        <taxon>Canalipalpata</taxon>
        <taxon>Terebellida</taxon>
        <taxon>Terebelliformia</taxon>
        <taxon>Alvinellidae</taxon>
        <taxon>Paralvinella</taxon>
    </lineage>
</organism>
<gene>
    <name evidence="1" type="ORF">LSH36_1059g02016</name>
</gene>
<accession>A0AAD9MRP5</accession>
<protein>
    <submittedName>
        <fullName evidence="1">Uncharacterized protein</fullName>
    </submittedName>
</protein>
<comment type="caution">
    <text evidence="1">The sequence shown here is derived from an EMBL/GenBank/DDBJ whole genome shotgun (WGS) entry which is preliminary data.</text>
</comment>
<dbReference type="Proteomes" id="UP001208570">
    <property type="component" value="Unassembled WGS sequence"/>
</dbReference>
<sequence>MIGTYQNYNYLDIKRHSKTRDILHTFISLRFLPQVTLPIRITPNTSTLIDNIYIKCKRYDELVSGMMFRSFPIIYLCRLN</sequence>
<dbReference type="AlphaFoldDB" id="A0AAD9MRP5"/>
<reference evidence="1" key="1">
    <citation type="journal article" date="2023" name="Mol. Biol. Evol.">
        <title>Third-Generation Sequencing Reveals the Adaptive Role of the Epigenome in Three Deep-Sea Polychaetes.</title>
        <authorList>
            <person name="Perez M."/>
            <person name="Aroh O."/>
            <person name="Sun Y."/>
            <person name="Lan Y."/>
            <person name="Juniper S.K."/>
            <person name="Young C.R."/>
            <person name="Angers B."/>
            <person name="Qian P.Y."/>
        </authorList>
    </citation>
    <scope>NUCLEOTIDE SEQUENCE</scope>
    <source>
        <strain evidence="1">P08H-3</strain>
    </source>
</reference>
<evidence type="ECO:0000313" key="1">
    <source>
        <dbReference type="EMBL" id="KAK2141668.1"/>
    </source>
</evidence>
<evidence type="ECO:0000313" key="2">
    <source>
        <dbReference type="Proteomes" id="UP001208570"/>
    </source>
</evidence>
<keyword evidence="2" id="KW-1185">Reference proteome</keyword>
<name>A0AAD9MRP5_9ANNE</name>
<proteinExistence type="predicted"/>
<dbReference type="EMBL" id="JAODUP010001059">
    <property type="protein sequence ID" value="KAK2141668.1"/>
    <property type="molecule type" value="Genomic_DNA"/>
</dbReference>